<sequence length="158" mass="16926">MDRILIVLREGLGLNFEAMRPALQVGAPIAIGRGGAVIAEVFDDFPDVRTQRLQQLRAQLGSEGHGHVVPRLDGTRMRCGGPGICKTCEKEQLLLKLWEQADEAKAPSPITRAPGIFEVITGTANLLPRAAQELPSREGTQPRSSGLPPISASMVPTA</sequence>
<proteinExistence type="predicted"/>
<organism evidence="2 3">
    <name type="scientific">Pseudomonas denitrificans</name>
    <dbReference type="NCBI Taxonomy" id="43306"/>
    <lineage>
        <taxon>Bacteria</taxon>
        <taxon>Pseudomonadati</taxon>
        <taxon>Pseudomonadota</taxon>
        <taxon>Gammaproteobacteria</taxon>
        <taxon>Pseudomonadales</taxon>
        <taxon>Pseudomonadaceae</taxon>
        <taxon>Halopseudomonas</taxon>
    </lineage>
</organism>
<name>A0A9X7N1E5_PSEDE</name>
<dbReference type="RefSeq" id="WP_151188132.1">
    <property type="nucleotide sequence ID" value="NZ_CP043626.1"/>
</dbReference>
<evidence type="ECO:0000313" key="3">
    <source>
        <dbReference type="Proteomes" id="UP000326659"/>
    </source>
</evidence>
<keyword evidence="3" id="KW-1185">Reference proteome</keyword>
<accession>A0A9X7N1E5</accession>
<dbReference type="EMBL" id="CP043626">
    <property type="protein sequence ID" value="QEY73248.1"/>
    <property type="molecule type" value="Genomic_DNA"/>
</dbReference>
<dbReference type="KEGG" id="pden:F1C79_17480"/>
<feature type="region of interest" description="Disordered" evidence="1">
    <location>
        <begin position="132"/>
        <end position="158"/>
    </location>
</feature>
<gene>
    <name evidence="2" type="ORF">F1C79_17480</name>
</gene>
<evidence type="ECO:0000313" key="2">
    <source>
        <dbReference type="EMBL" id="QEY73248.1"/>
    </source>
</evidence>
<protein>
    <submittedName>
        <fullName evidence="2">Uncharacterized protein</fullName>
    </submittedName>
</protein>
<dbReference type="Proteomes" id="UP000326659">
    <property type="component" value="Chromosome"/>
</dbReference>
<reference evidence="2 3" key="1">
    <citation type="submission" date="2019-09" db="EMBL/GenBank/DDBJ databases">
        <title>Prosopis cineraria nodule microbiome.</title>
        <authorList>
            <person name="Chaluvadi S.R."/>
            <person name="Ali R."/>
            <person name="Wang X."/>
        </authorList>
    </citation>
    <scope>NUCLEOTIDE SEQUENCE [LARGE SCALE GENOMIC DNA]</scope>
    <source>
        <strain evidence="2 3">BG1</strain>
    </source>
</reference>
<dbReference type="OrthoDB" id="6872927at2"/>
<dbReference type="AlphaFoldDB" id="A0A9X7N1E5"/>
<evidence type="ECO:0000256" key="1">
    <source>
        <dbReference type="SAM" id="MobiDB-lite"/>
    </source>
</evidence>